<dbReference type="RefSeq" id="WP_156192822.1">
    <property type="nucleotide sequence ID" value="NZ_CP046452.1"/>
</dbReference>
<dbReference type="GO" id="GO:0000976">
    <property type="term" value="F:transcription cis-regulatory region binding"/>
    <property type="evidence" value="ECO:0007669"/>
    <property type="project" value="TreeGrafter"/>
</dbReference>
<dbReference type="Proteomes" id="UP000427071">
    <property type="component" value="Chromosome"/>
</dbReference>
<evidence type="ECO:0000259" key="5">
    <source>
        <dbReference type="PROSITE" id="PS50977"/>
    </source>
</evidence>
<dbReference type="Pfam" id="PF00440">
    <property type="entry name" value="TetR_N"/>
    <property type="match status" value="1"/>
</dbReference>
<evidence type="ECO:0000256" key="3">
    <source>
        <dbReference type="ARBA" id="ARBA00023163"/>
    </source>
</evidence>
<dbReference type="PANTHER" id="PTHR30055:SF238">
    <property type="entry name" value="MYCOFACTOCIN BIOSYNTHESIS TRANSCRIPTIONAL REGULATOR MFTR-RELATED"/>
    <property type="match status" value="1"/>
</dbReference>
<dbReference type="InterPro" id="IPR001647">
    <property type="entry name" value="HTH_TetR"/>
</dbReference>
<dbReference type="KEGG" id="ckw:CKALI_08190"/>
<evidence type="ECO:0000256" key="2">
    <source>
        <dbReference type="ARBA" id="ARBA00023125"/>
    </source>
</evidence>
<organism evidence="6 7">
    <name type="scientific">Corynebacterium kalinowskii</name>
    <dbReference type="NCBI Taxonomy" id="2675216"/>
    <lineage>
        <taxon>Bacteria</taxon>
        <taxon>Bacillati</taxon>
        <taxon>Actinomycetota</taxon>
        <taxon>Actinomycetes</taxon>
        <taxon>Mycobacteriales</taxon>
        <taxon>Corynebacteriaceae</taxon>
        <taxon>Corynebacterium</taxon>
    </lineage>
</organism>
<dbReference type="PROSITE" id="PS50977">
    <property type="entry name" value="HTH_TETR_2"/>
    <property type="match status" value="1"/>
</dbReference>
<dbReference type="AlphaFoldDB" id="A0A6B8W550"/>
<evidence type="ECO:0000313" key="7">
    <source>
        <dbReference type="Proteomes" id="UP000427071"/>
    </source>
</evidence>
<feature type="DNA-binding region" description="H-T-H motif" evidence="4">
    <location>
        <begin position="33"/>
        <end position="52"/>
    </location>
</feature>
<proteinExistence type="predicted"/>
<evidence type="ECO:0000313" key="6">
    <source>
        <dbReference type="EMBL" id="QGU02498.1"/>
    </source>
</evidence>
<dbReference type="SUPFAM" id="SSF46689">
    <property type="entry name" value="Homeodomain-like"/>
    <property type="match status" value="1"/>
</dbReference>
<sequence length="203" mass="22721">MSNLRESKKVATRRALATAAATIMFEQGEQALTVAAVAEAAGVSTRTFHNYFASREEALSEFVVQSIDEVQRSMEQLPPDTDIVTAFEKIVHGVISEDSDLLRTISMIASIGQQLDQVCALPPHNEVRQLHCRFEEFWQHRFPTTDPDLVRLTLQNTVHTAGMCLSRYFEPDSSYSTAELHAFADKAFALLRQGTTTTWQQQG</sequence>
<accession>A0A6B8W550</accession>
<evidence type="ECO:0000256" key="4">
    <source>
        <dbReference type="PROSITE-ProRule" id="PRU00335"/>
    </source>
</evidence>
<gene>
    <name evidence="6" type="ORF">CKALI_08190</name>
</gene>
<dbReference type="EMBL" id="CP046452">
    <property type="protein sequence ID" value="QGU02498.1"/>
    <property type="molecule type" value="Genomic_DNA"/>
</dbReference>
<keyword evidence="7" id="KW-1185">Reference proteome</keyword>
<evidence type="ECO:0000256" key="1">
    <source>
        <dbReference type="ARBA" id="ARBA00023015"/>
    </source>
</evidence>
<name>A0A6B8W550_9CORY</name>
<dbReference type="InterPro" id="IPR009057">
    <property type="entry name" value="Homeodomain-like_sf"/>
</dbReference>
<dbReference type="PANTHER" id="PTHR30055">
    <property type="entry name" value="HTH-TYPE TRANSCRIPTIONAL REGULATOR RUTR"/>
    <property type="match status" value="1"/>
</dbReference>
<keyword evidence="2 4" id="KW-0238">DNA-binding</keyword>
<reference evidence="7" key="1">
    <citation type="submission" date="2019-11" db="EMBL/GenBank/DDBJ databases">
        <title>Complete genome sequence of Corynebacterium kalinowskii 1959, a novel Corynebacterium species isolated from soil of a small paddock in Vilsendorf, Germany.</title>
        <authorList>
            <person name="Schaffert L."/>
            <person name="Ruwe M."/>
            <person name="Milse J."/>
            <person name="Hanuschka K."/>
            <person name="Ortseifen V."/>
            <person name="Droste J."/>
            <person name="Brandt D."/>
            <person name="Schlueter L."/>
            <person name="Kutter Y."/>
            <person name="Vinke S."/>
            <person name="Viehoefer P."/>
            <person name="Jacob L."/>
            <person name="Luebke N.-C."/>
            <person name="Schulte-Berndt E."/>
            <person name="Hain C."/>
            <person name="Linder M."/>
            <person name="Schmidt P."/>
            <person name="Wollenschlaeger L."/>
            <person name="Luttermann T."/>
            <person name="Thieme E."/>
            <person name="Hassa J."/>
            <person name="Haak M."/>
            <person name="Wittchen M."/>
            <person name="Mentz A."/>
            <person name="Persicke M."/>
            <person name="Busche T."/>
            <person name="Ruckert C."/>
        </authorList>
    </citation>
    <scope>NUCLEOTIDE SEQUENCE [LARGE SCALE GENOMIC DNA]</scope>
    <source>
        <strain evidence="7">1959</strain>
    </source>
</reference>
<keyword evidence="1" id="KW-0805">Transcription regulation</keyword>
<protein>
    <submittedName>
        <fullName evidence="6">Transcriptional regulator BetI</fullName>
    </submittedName>
</protein>
<keyword evidence="3" id="KW-0804">Transcription</keyword>
<dbReference type="Gene3D" id="1.10.357.10">
    <property type="entry name" value="Tetracycline Repressor, domain 2"/>
    <property type="match status" value="1"/>
</dbReference>
<dbReference type="GO" id="GO:0003700">
    <property type="term" value="F:DNA-binding transcription factor activity"/>
    <property type="evidence" value="ECO:0007669"/>
    <property type="project" value="TreeGrafter"/>
</dbReference>
<dbReference type="InterPro" id="IPR050109">
    <property type="entry name" value="HTH-type_TetR-like_transc_reg"/>
</dbReference>
<feature type="domain" description="HTH tetR-type" evidence="5">
    <location>
        <begin position="10"/>
        <end position="70"/>
    </location>
</feature>